<dbReference type="AlphaFoldDB" id="A0A9Q2WIJ2"/>
<comment type="caution">
    <text evidence="1">The sequence shown here is derived from an EMBL/GenBank/DDBJ whole genome shotgun (WGS) entry which is preliminary data.</text>
</comment>
<sequence length="55" mass="6975">MMKIHHYVEQADDYFDEYADSLKYQLLKDRLIWQHQTRKEIHLEYQMFDDDCDFD</sequence>
<gene>
    <name evidence="1" type="ORF">G6731_02920</name>
</gene>
<dbReference type="Proteomes" id="UP000783102">
    <property type="component" value="Unassembled WGS sequence"/>
</dbReference>
<evidence type="ECO:0000313" key="1">
    <source>
        <dbReference type="EMBL" id="MBT8550910.1"/>
    </source>
</evidence>
<dbReference type="GeneID" id="66832282"/>
<evidence type="ECO:0000313" key="2">
    <source>
        <dbReference type="Proteomes" id="UP000783102"/>
    </source>
</evidence>
<proteinExistence type="predicted"/>
<protein>
    <submittedName>
        <fullName evidence="1">Uncharacterized protein</fullName>
    </submittedName>
</protein>
<name>A0A9Q2WIJ2_9BURK</name>
<organism evidence="1 2">
    <name type="scientific">Polynucleobacter paneuropaeus</name>
    <dbReference type="NCBI Taxonomy" id="2527775"/>
    <lineage>
        <taxon>Bacteria</taxon>
        <taxon>Pseudomonadati</taxon>
        <taxon>Pseudomonadota</taxon>
        <taxon>Betaproteobacteria</taxon>
        <taxon>Burkholderiales</taxon>
        <taxon>Burkholderiaceae</taxon>
        <taxon>Polynucleobacter</taxon>
    </lineage>
</organism>
<dbReference type="RefSeq" id="WP_158525186.1">
    <property type="nucleotide sequence ID" value="NZ_CBCSBS010000001.1"/>
</dbReference>
<reference evidence="1" key="1">
    <citation type="journal article" date="2021" name="Genome Biol. Evol.">
        <title>Continental-Scale Gene Flow Prevents Allopatric Divergence of Pelagic Freshwater Bacteria.</title>
        <authorList>
            <person name="Hoetzinger M."/>
            <person name="Pitt A."/>
            <person name="Huemer A."/>
            <person name="Hahn M.W."/>
        </authorList>
    </citation>
    <scope>NUCLEOTIDE SEQUENCE</scope>
    <source>
        <strain evidence="1">SM1-W8</strain>
    </source>
</reference>
<dbReference type="EMBL" id="JAANEY010000001">
    <property type="protein sequence ID" value="MBT8550910.1"/>
    <property type="molecule type" value="Genomic_DNA"/>
</dbReference>
<accession>A0A9Q2WIJ2</accession>